<sequence length="125" mass="13415">MHGGPLSSPLIGSFSCHSKGFPPQQTEGGSSCCRTSALCHRAPEEDDFTARSVKLVATGPVKISTKVVSLHAPWLHPDTIICSTSFHHPPPHQAPLPSSSTCGLFIPWRPKEPITALWTSSGRHN</sequence>
<evidence type="ECO:0000313" key="2">
    <source>
        <dbReference type="Proteomes" id="UP001619887"/>
    </source>
</evidence>
<reference evidence="1 2" key="2">
    <citation type="journal article" date="2024" name="G3 (Bethesda)">
        <title>The genome of the cryopelagic Antarctic bald notothen, Trematomus borchgrevinki.</title>
        <authorList>
            <person name="Rayamajhi N."/>
            <person name="Rivera-Colon A.G."/>
            <person name="Minhas B.F."/>
            <person name="Cheng C.C."/>
            <person name="Catchen J.M."/>
        </authorList>
    </citation>
    <scope>NUCLEOTIDE SEQUENCE [LARGE SCALE GENOMIC DNA]</scope>
    <source>
        <strain evidence="1">AGRC-2024</strain>
    </source>
</reference>
<name>A0ABD2HA83_PAGBO</name>
<reference evidence="1 2" key="1">
    <citation type="journal article" date="2022" name="G3 (Bethesda)">
        <title>Evaluating Illumina-, Nanopore-, and PacBio-based genome assembly strategies with the bald notothen, Trematomus borchgrevinki.</title>
        <authorList>
            <person name="Rayamajhi N."/>
            <person name="Cheng C.C."/>
            <person name="Catchen J.M."/>
        </authorList>
    </citation>
    <scope>NUCLEOTIDE SEQUENCE [LARGE SCALE GENOMIC DNA]</scope>
    <source>
        <strain evidence="1">AGRC-2024</strain>
    </source>
</reference>
<keyword evidence="2" id="KW-1185">Reference proteome</keyword>
<comment type="caution">
    <text evidence="1">The sequence shown here is derived from an EMBL/GenBank/DDBJ whole genome shotgun (WGS) entry which is preliminary data.</text>
</comment>
<dbReference type="Proteomes" id="UP001619887">
    <property type="component" value="Unassembled WGS sequence"/>
</dbReference>
<evidence type="ECO:0000313" key="1">
    <source>
        <dbReference type="EMBL" id="KAL3062770.1"/>
    </source>
</evidence>
<dbReference type="EMBL" id="JBIYXZ010002071">
    <property type="protein sequence ID" value="KAL3062770.1"/>
    <property type="molecule type" value="Genomic_DNA"/>
</dbReference>
<protein>
    <submittedName>
        <fullName evidence="1">Uncharacterized protein</fullName>
    </submittedName>
</protein>
<accession>A0ABD2HA83</accession>
<proteinExistence type="predicted"/>
<gene>
    <name evidence="1" type="ORF">OYC64_002550</name>
</gene>
<dbReference type="AlphaFoldDB" id="A0ABD2HA83"/>
<organism evidence="1 2">
    <name type="scientific">Pagothenia borchgrevinki</name>
    <name type="common">Bald rockcod</name>
    <name type="synonym">Trematomus borchgrevinki</name>
    <dbReference type="NCBI Taxonomy" id="8213"/>
    <lineage>
        <taxon>Eukaryota</taxon>
        <taxon>Metazoa</taxon>
        <taxon>Chordata</taxon>
        <taxon>Craniata</taxon>
        <taxon>Vertebrata</taxon>
        <taxon>Euteleostomi</taxon>
        <taxon>Actinopterygii</taxon>
        <taxon>Neopterygii</taxon>
        <taxon>Teleostei</taxon>
        <taxon>Neoteleostei</taxon>
        <taxon>Acanthomorphata</taxon>
        <taxon>Eupercaria</taxon>
        <taxon>Perciformes</taxon>
        <taxon>Notothenioidei</taxon>
        <taxon>Nototheniidae</taxon>
        <taxon>Pagothenia</taxon>
    </lineage>
</organism>